<keyword evidence="9 10" id="KW-0472">Membrane</keyword>
<proteinExistence type="inferred from homology"/>
<comment type="caution">
    <text evidence="13">The sequence shown here is derived from an EMBL/GenBank/DDBJ whole genome shotgun (WGS) entry which is preliminary data.</text>
</comment>
<keyword evidence="4 10" id="KW-0812">Transmembrane</keyword>
<gene>
    <name evidence="13" type="ORF">BLA29_004123</name>
</gene>
<evidence type="ECO:0000256" key="6">
    <source>
        <dbReference type="ARBA" id="ARBA00022792"/>
    </source>
</evidence>
<feature type="non-terminal residue" evidence="13">
    <location>
        <position position="171"/>
    </location>
</feature>
<keyword evidence="3 11" id="KW-0813">Transport</keyword>
<evidence type="ECO:0000256" key="11">
    <source>
        <dbReference type="RuleBase" id="RU000488"/>
    </source>
</evidence>
<evidence type="ECO:0000256" key="5">
    <source>
        <dbReference type="ARBA" id="ARBA00022737"/>
    </source>
</evidence>
<evidence type="ECO:0000256" key="2">
    <source>
        <dbReference type="ARBA" id="ARBA00006375"/>
    </source>
</evidence>
<evidence type="ECO:0000256" key="10">
    <source>
        <dbReference type="PROSITE-ProRule" id="PRU00282"/>
    </source>
</evidence>
<dbReference type="OrthoDB" id="2139348at2759"/>
<keyword evidence="6" id="KW-0999">Mitochondrion inner membrane</keyword>
<dbReference type="PANTHER" id="PTHR46131">
    <property type="entry name" value="SD08549P"/>
    <property type="match status" value="1"/>
</dbReference>
<dbReference type="PROSITE" id="PS50920">
    <property type="entry name" value="SOLCAR"/>
    <property type="match status" value="2"/>
</dbReference>
<organism evidence="13 14">
    <name type="scientific">Euroglyphus maynei</name>
    <name type="common">Mayne's house dust mite</name>
    <dbReference type="NCBI Taxonomy" id="6958"/>
    <lineage>
        <taxon>Eukaryota</taxon>
        <taxon>Metazoa</taxon>
        <taxon>Ecdysozoa</taxon>
        <taxon>Arthropoda</taxon>
        <taxon>Chelicerata</taxon>
        <taxon>Arachnida</taxon>
        <taxon>Acari</taxon>
        <taxon>Acariformes</taxon>
        <taxon>Sarcoptiformes</taxon>
        <taxon>Astigmata</taxon>
        <taxon>Psoroptidia</taxon>
        <taxon>Analgoidea</taxon>
        <taxon>Pyroglyphidae</taxon>
        <taxon>Pyroglyphinae</taxon>
        <taxon>Euroglyphus</taxon>
    </lineage>
</organism>
<keyword evidence="7 12" id="KW-1133">Transmembrane helix</keyword>
<dbReference type="AlphaFoldDB" id="A0A1Y3ANE4"/>
<dbReference type="Gene3D" id="1.50.40.10">
    <property type="entry name" value="Mitochondrial carrier domain"/>
    <property type="match status" value="1"/>
</dbReference>
<evidence type="ECO:0000256" key="7">
    <source>
        <dbReference type="ARBA" id="ARBA00022989"/>
    </source>
</evidence>
<dbReference type="EMBL" id="MUJZ01067943">
    <property type="protein sequence ID" value="OTF69969.1"/>
    <property type="molecule type" value="Genomic_DNA"/>
</dbReference>
<comment type="similarity">
    <text evidence="2 11">Belongs to the mitochondrial carrier (TC 2.A.29) family.</text>
</comment>
<feature type="repeat" description="Solcar" evidence="10">
    <location>
        <begin position="105"/>
        <end position="171"/>
    </location>
</feature>
<sequence length="171" mass="19794">MIDNDLNVNRYSKFIGFEYLCGMGAGLLSVCVTFPINKLMFRQSVWGFNVMTALRQLRIEGIGYLYRGIGPPLFIKPLTSSLMFGSYNQFYRLLSMKNNHDGGGYDLKASLMASLLSGTTEALIATPFERIQMILQDGRYNNQYNNMFDTFYRLRRYGIQEYYRGFRITIL</sequence>
<accession>A0A1Y3ANE4</accession>
<dbReference type="SUPFAM" id="SSF103506">
    <property type="entry name" value="Mitochondrial carrier"/>
    <property type="match status" value="1"/>
</dbReference>
<dbReference type="GO" id="GO:0051724">
    <property type="term" value="F:NAD transmembrane transporter activity"/>
    <property type="evidence" value="ECO:0007669"/>
    <property type="project" value="TreeGrafter"/>
</dbReference>
<evidence type="ECO:0000256" key="3">
    <source>
        <dbReference type="ARBA" id="ARBA00022448"/>
    </source>
</evidence>
<dbReference type="InterPro" id="IPR018108">
    <property type="entry name" value="MCP_transmembrane"/>
</dbReference>
<dbReference type="Pfam" id="PF00153">
    <property type="entry name" value="Mito_carr"/>
    <property type="match status" value="2"/>
</dbReference>
<dbReference type="InterPro" id="IPR052465">
    <property type="entry name" value="Mito_NAD+_Carrier"/>
</dbReference>
<keyword evidence="5" id="KW-0677">Repeat</keyword>
<evidence type="ECO:0000256" key="4">
    <source>
        <dbReference type="ARBA" id="ARBA00022692"/>
    </source>
</evidence>
<name>A0A1Y3ANE4_EURMA</name>
<evidence type="ECO:0000313" key="14">
    <source>
        <dbReference type="Proteomes" id="UP000194236"/>
    </source>
</evidence>
<feature type="repeat" description="Solcar" evidence="10">
    <location>
        <begin position="13"/>
        <end position="93"/>
    </location>
</feature>
<comment type="subcellular location">
    <subcellularLocation>
        <location evidence="1">Mitochondrion inner membrane</location>
        <topology evidence="1">Multi-pass membrane protein</topology>
    </subcellularLocation>
</comment>
<evidence type="ECO:0000256" key="12">
    <source>
        <dbReference type="SAM" id="Phobius"/>
    </source>
</evidence>
<dbReference type="InterPro" id="IPR023395">
    <property type="entry name" value="MCP_dom_sf"/>
</dbReference>
<protein>
    <submittedName>
        <fullName evidence="13">Uncharacterized protein</fullName>
    </submittedName>
</protein>
<feature type="transmembrane region" description="Helical" evidence="12">
    <location>
        <begin position="14"/>
        <end position="36"/>
    </location>
</feature>
<reference evidence="13 14" key="1">
    <citation type="submission" date="2017-03" db="EMBL/GenBank/DDBJ databases">
        <title>Genome Survey of Euroglyphus maynei.</title>
        <authorList>
            <person name="Arlian L.G."/>
            <person name="Morgan M.S."/>
            <person name="Rider S.D."/>
        </authorList>
    </citation>
    <scope>NUCLEOTIDE SEQUENCE [LARGE SCALE GENOMIC DNA]</scope>
    <source>
        <strain evidence="13">Arlian Lab</strain>
        <tissue evidence="13">Whole body</tissue>
    </source>
</reference>
<keyword evidence="8" id="KW-0496">Mitochondrion</keyword>
<dbReference type="Proteomes" id="UP000194236">
    <property type="component" value="Unassembled WGS sequence"/>
</dbReference>
<dbReference type="GO" id="GO:0005743">
    <property type="term" value="C:mitochondrial inner membrane"/>
    <property type="evidence" value="ECO:0007669"/>
    <property type="project" value="UniProtKB-SubCell"/>
</dbReference>
<evidence type="ECO:0000256" key="9">
    <source>
        <dbReference type="ARBA" id="ARBA00023136"/>
    </source>
</evidence>
<evidence type="ECO:0000313" key="13">
    <source>
        <dbReference type="EMBL" id="OTF69969.1"/>
    </source>
</evidence>
<dbReference type="PANTHER" id="PTHR46131:SF5">
    <property type="entry name" value="SOLUTE CARRIER FAMILY 25 MEMBER 53"/>
    <property type="match status" value="1"/>
</dbReference>
<evidence type="ECO:0000256" key="8">
    <source>
        <dbReference type="ARBA" id="ARBA00023128"/>
    </source>
</evidence>
<evidence type="ECO:0000256" key="1">
    <source>
        <dbReference type="ARBA" id="ARBA00004448"/>
    </source>
</evidence>
<keyword evidence="14" id="KW-1185">Reference proteome</keyword>